<dbReference type="Proteomes" id="UP000315496">
    <property type="component" value="Chromosome 1"/>
</dbReference>
<dbReference type="Pfam" id="PF00112">
    <property type="entry name" value="Peptidase_C1"/>
    <property type="match status" value="1"/>
</dbReference>
<name>A0A4Z1SVX5_GIAMU</name>
<feature type="domain" description="Peptidase C1A papain C-terminal" evidence="3">
    <location>
        <begin position="310"/>
        <end position="533"/>
    </location>
</feature>
<dbReference type="CDD" id="cd02248">
    <property type="entry name" value="Peptidase_C1A"/>
    <property type="match status" value="1"/>
</dbReference>
<dbReference type="PRINTS" id="PR00705">
    <property type="entry name" value="PAPAIN"/>
</dbReference>
<evidence type="ECO:0000313" key="5">
    <source>
        <dbReference type="Proteomes" id="UP000315496"/>
    </source>
</evidence>
<dbReference type="InterPro" id="IPR039417">
    <property type="entry name" value="Peptidase_C1A_papain-like"/>
</dbReference>
<comment type="caution">
    <text evidence="4">The sequence shown here is derived from an EMBL/GenBank/DDBJ whole genome shotgun (WGS) entry which is preliminary data.</text>
</comment>
<gene>
    <name evidence="4" type="ORF">GMRT_13582</name>
</gene>
<dbReference type="Gene3D" id="3.90.70.10">
    <property type="entry name" value="Cysteine proteinases"/>
    <property type="match status" value="1"/>
</dbReference>
<dbReference type="SUPFAM" id="SSF54001">
    <property type="entry name" value="Cysteine proteinases"/>
    <property type="match status" value="1"/>
</dbReference>
<dbReference type="AlphaFoldDB" id="A0A4Z1SVX5"/>
<keyword evidence="5" id="KW-1185">Reference proteome</keyword>
<sequence length="535" mass="61337">MFFYLVACVLGTVPEASSLYIPPKYHMKGRFDVVYGTLSEPLEIKTDKDTHRQVVTFYDGLTSDYINNHSMGHVYTQKDNLACMYAQFKAFKPPLTEIFPDLDMFTFIEELEEDGMTLYHYQYVTEGSGNITSDDASFSSIKRDQEDFYCLPLSTIDDKLFCSPRRWEMHGYNSWSGSHYDYYIIHYDFFDIEPSFTETDFAIPEVCNEEENAMENQTPILRLREVLAAFSRSNRDDTDLDNIRLDETHTFTVSRNKMRQPIESFMRIRGGYNLSGRKAREDDDPYYYEDIPEHTDEWYYNETLGEKVFFPKELDWRVRGIITPIKDQASCGSCWAFSTAGTIEGRLNIRRMRENSSQPLVRVSEQAIISCIWGLVQGCNGGLSYEATEALLKEYGGQIIPESDMRYLGVESLCDEKKFTSKYGRVNGIAKVKPLDIGALKYALLDGPVSVAVAVPESFVWYSGGVYNDPACKNSEEDLAHAVICVGWGTDMLYGDYWIIRNSWSNAWGVDGYMYLTMKDNICGVLTDADYAIIQ</sequence>
<dbReference type="PANTHER" id="PTHR12411">
    <property type="entry name" value="CYSTEINE PROTEASE FAMILY C1-RELATED"/>
    <property type="match status" value="1"/>
</dbReference>
<evidence type="ECO:0000259" key="3">
    <source>
        <dbReference type="SMART" id="SM00645"/>
    </source>
</evidence>
<dbReference type="VEuPathDB" id="GiardiaDB:GMRT_13582"/>
<evidence type="ECO:0000313" key="4">
    <source>
        <dbReference type="EMBL" id="TNJ30002.1"/>
    </source>
</evidence>
<comment type="similarity">
    <text evidence="1">Belongs to the peptidase C1 family.</text>
</comment>
<evidence type="ECO:0000256" key="2">
    <source>
        <dbReference type="SAM" id="SignalP"/>
    </source>
</evidence>
<dbReference type="PROSITE" id="PS00640">
    <property type="entry name" value="THIOL_PROTEASE_ASN"/>
    <property type="match status" value="1"/>
</dbReference>
<dbReference type="InterPro" id="IPR000668">
    <property type="entry name" value="Peptidase_C1A_C"/>
</dbReference>
<dbReference type="EMBL" id="VDLU01000001">
    <property type="protein sequence ID" value="TNJ30002.1"/>
    <property type="molecule type" value="Genomic_DNA"/>
</dbReference>
<proteinExistence type="inferred from homology"/>
<dbReference type="InterPro" id="IPR025661">
    <property type="entry name" value="Pept_asp_AS"/>
</dbReference>
<accession>A0A4Z1SVX5</accession>
<keyword evidence="2" id="KW-0732">Signal</keyword>
<organism evidence="4 5">
    <name type="scientific">Giardia muris</name>
    <dbReference type="NCBI Taxonomy" id="5742"/>
    <lineage>
        <taxon>Eukaryota</taxon>
        <taxon>Metamonada</taxon>
        <taxon>Diplomonadida</taxon>
        <taxon>Hexamitidae</taxon>
        <taxon>Giardiinae</taxon>
        <taxon>Giardia</taxon>
    </lineage>
</organism>
<dbReference type="OrthoDB" id="65740at2759"/>
<reference evidence="4 5" key="1">
    <citation type="submission" date="2019-05" db="EMBL/GenBank/DDBJ databases">
        <title>The compact genome of Giardia muris reveals important steps in the evolution of intestinal protozoan parasites.</title>
        <authorList>
            <person name="Xu F."/>
            <person name="Jimenez-Gonzalez A."/>
            <person name="Einarsson E."/>
            <person name="Astvaldsson A."/>
            <person name="Peirasmaki D."/>
            <person name="Eckmann L."/>
            <person name="Andersson J.O."/>
            <person name="Svard S.G."/>
            <person name="Jerlstrom-Hultqvist J."/>
        </authorList>
    </citation>
    <scope>NUCLEOTIDE SEQUENCE [LARGE SCALE GENOMIC DNA]</scope>
    <source>
        <strain evidence="4 5">Roberts-Thomson</strain>
    </source>
</reference>
<feature type="chain" id="PRO_5021217351" evidence="2">
    <location>
        <begin position="19"/>
        <end position="535"/>
    </location>
</feature>
<dbReference type="GO" id="GO:0008234">
    <property type="term" value="F:cysteine-type peptidase activity"/>
    <property type="evidence" value="ECO:0007669"/>
    <property type="project" value="InterPro"/>
</dbReference>
<feature type="signal peptide" evidence="2">
    <location>
        <begin position="1"/>
        <end position="18"/>
    </location>
</feature>
<dbReference type="InterPro" id="IPR013128">
    <property type="entry name" value="Peptidase_C1A"/>
</dbReference>
<dbReference type="PROSITE" id="PS00139">
    <property type="entry name" value="THIOL_PROTEASE_CYS"/>
    <property type="match status" value="1"/>
</dbReference>
<evidence type="ECO:0000256" key="1">
    <source>
        <dbReference type="ARBA" id="ARBA00008455"/>
    </source>
</evidence>
<dbReference type="InterPro" id="IPR038765">
    <property type="entry name" value="Papain-like_cys_pep_sf"/>
</dbReference>
<dbReference type="InterPro" id="IPR000169">
    <property type="entry name" value="Pept_cys_AS"/>
</dbReference>
<dbReference type="GO" id="GO:0006508">
    <property type="term" value="P:proteolysis"/>
    <property type="evidence" value="ECO:0007669"/>
    <property type="project" value="InterPro"/>
</dbReference>
<protein>
    <submittedName>
        <fullName evidence="4">Cathepsin L</fullName>
    </submittedName>
</protein>
<dbReference type="SMART" id="SM00645">
    <property type="entry name" value="Pept_C1"/>
    <property type="match status" value="1"/>
</dbReference>